<dbReference type="KEGG" id="gfo:GFO_0533"/>
<keyword evidence="1" id="KW-1133">Transmembrane helix</keyword>
<evidence type="ECO:0000256" key="1">
    <source>
        <dbReference type="SAM" id="Phobius"/>
    </source>
</evidence>
<dbReference type="AlphaFoldDB" id="A0LYS2"/>
<keyword evidence="1" id="KW-0472">Membrane</keyword>
<name>A0LYS2_CHRFK</name>
<proteinExistence type="predicted"/>
<feature type="transmembrane region" description="Helical" evidence="1">
    <location>
        <begin position="6"/>
        <end position="23"/>
    </location>
</feature>
<gene>
    <name evidence="2" type="ordered locus">GFO_0533</name>
</gene>
<dbReference type="Proteomes" id="UP000000755">
    <property type="component" value="Chromosome"/>
</dbReference>
<organism evidence="2 3">
    <name type="scientific">Christiangramia forsetii (strain DSM 17595 / CGMCC 1.15422 / KT0803)</name>
    <name type="common">Gramella forsetii</name>
    <dbReference type="NCBI Taxonomy" id="411154"/>
    <lineage>
        <taxon>Bacteria</taxon>
        <taxon>Pseudomonadati</taxon>
        <taxon>Bacteroidota</taxon>
        <taxon>Flavobacteriia</taxon>
        <taxon>Flavobacteriales</taxon>
        <taxon>Flavobacteriaceae</taxon>
        <taxon>Christiangramia</taxon>
    </lineage>
</organism>
<reference evidence="2 3" key="1">
    <citation type="journal article" date="2006" name="Environ. Microbiol.">
        <title>Whole genome analysis of the marine Bacteroidetes'Gramella forsetii' reveals adaptations to degradation of polymeric organic matter.</title>
        <authorList>
            <person name="Bauer M."/>
            <person name="Kube M."/>
            <person name="Teeling H."/>
            <person name="Richter M."/>
            <person name="Lombardot T."/>
            <person name="Allers E."/>
            <person name="Wuerdemann C.A."/>
            <person name="Quast C."/>
            <person name="Kuhl H."/>
            <person name="Knaust F."/>
            <person name="Woebken D."/>
            <person name="Bischof K."/>
            <person name="Mussmann M."/>
            <person name="Choudhuri J.V."/>
            <person name="Meyer F."/>
            <person name="Reinhardt R."/>
            <person name="Amann R.I."/>
            <person name="Gloeckner F.O."/>
        </authorList>
    </citation>
    <scope>NUCLEOTIDE SEQUENCE [LARGE SCALE GENOMIC DNA]</scope>
    <source>
        <strain evidence="2 3">KT0803</strain>
    </source>
</reference>
<dbReference type="HOGENOM" id="CLU_2436667_0_0_10"/>
<evidence type="ECO:0000313" key="3">
    <source>
        <dbReference type="Proteomes" id="UP000000755"/>
    </source>
</evidence>
<protein>
    <submittedName>
        <fullName evidence="2">Uncharacterized protein</fullName>
    </submittedName>
</protein>
<evidence type="ECO:0000313" key="2">
    <source>
        <dbReference type="EMBL" id="CAL65517.1"/>
    </source>
</evidence>
<accession>A0LYS2</accession>
<dbReference type="EMBL" id="CU207366">
    <property type="protein sequence ID" value="CAL65517.1"/>
    <property type="molecule type" value="Genomic_DNA"/>
</dbReference>
<keyword evidence="1" id="KW-0812">Transmembrane</keyword>
<sequence length="90" mass="10488">MSPVFVYIFMCVFPFQIPIIWMLPNVTKIQQIAIGGLFENNDEISPFAVLRIEMTVRGVRCGLPFEMLKYPDSHRDSMTINNERDPETYD</sequence>